<comment type="subcellular location">
    <subcellularLocation>
        <location evidence="1">Membrane</location>
    </subcellularLocation>
</comment>
<evidence type="ECO:0000256" key="2">
    <source>
        <dbReference type="ARBA" id="ARBA00022692"/>
    </source>
</evidence>
<evidence type="ECO:0000256" key="5">
    <source>
        <dbReference type="SAM" id="Phobius"/>
    </source>
</evidence>
<dbReference type="Proteomes" id="UP000705823">
    <property type="component" value="Unassembled WGS sequence"/>
</dbReference>
<keyword evidence="2 5" id="KW-0812">Transmembrane</keyword>
<accession>A0A8J8PAY6</accession>
<evidence type="ECO:0000313" key="6">
    <source>
        <dbReference type="EMBL" id="TQQ83249.1"/>
    </source>
</evidence>
<protein>
    <submittedName>
        <fullName evidence="6">Signal peptidase I</fullName>
        <ecNumber evidence="6">3.4.21.89</ecNumber>
    </submittedName>
</protein>
<keyword evidence="3 5" id="KW-1133">Transmembrane helix</keyword>
<proteinExistence type="predicted"/>
<reference evidence="6" key="1">
    <citation type="submission" date="2019-02" db="EMBL/GenBank/DDBJ databases">
        <title>Halonotius sp. a new haloarchaeum isolated from saline soil.</title>
        <authorList>
            <person name="Duran-Viseras A."/>
            <person name="Sanchez-Porro C."/>
            <person name="Ventosa A."/>
        </authorList>
    </citation>
    <scope>NUCLEOTIDE SEQUENCE</scope>
    <source>
        <strain evidence="6">F15B</strain>
    </source>
</reference>
<feature type="transmembrane region" description="Helical" evidence="5">
    <location>
        <begin position="185"/>
        <end position="204"/>
    </location>
</feature>
<organism evidence="6 7">
    <name type="scientific">Halonotius terrestris</name>
    <dbReference type="NCBI Taxonomy" id="2487750"/>
    <lineage>
        <taxon>Archaea</taxon>
        <taxon>Methanobacteriati</taxon>
        <taxon>Methanobacteriota</taxon>
        <taxon>Stenosarchaea group</taxon>
        <taxon>Halobacteria</taxon>
        <taxon>Halobacteriales</taxon>
        <taxon>Haloferacaceae</taxon>
        <taxon>Halonotius</taxon>
    </lineage>
</organism>
<feature type="transmembrane region" description="Helical" evidence="5">
    <location>
        <begin position="356"/>
        <end position="380"/>
    </location>
</feature>
<dbReference type="GO" id="GO:0006465">
    <property type="term" value="P:signal peptide processing"/>
    <property type="evidence" value="ECO:0007669"/>
    <property type="project" value="InterPro"/>
</dbReference>
<dbReference type="CDD" id="cd06462">
    <property type="entry name" value="Peptidase_S24_S26"/>
    <property type="match status" value="1"/>
</dbReference>
<dbReference type="AlphaFoldDB" id="A0A8J8PAY6"/>
<gene>
    <name evidence="6" type="ORF">EGH24_00120</name>
</gene>
<evidence type="ECO:0000256" key="3">
    <source>
        <dbReference type="ARBA" id="ARBA00022989"/>
    </source>
</evidence>
<evidence type="ECO:0000313" key="7">
    <source>
        <dbReference type="Proteomes" id="UP000705823"/>
    </source>
</evidence>
<dbReference type="EC" id="3.4.21.89" evidence="6"/>
<feature type="transmembrane region" description="Helical" evidence="5">
    <location>
        <begin position="154"/>
        <end position="173"/>
    </location>
</feature>
<dbReference type="SUPFAM" id="SSF51306">
    <property type="entry name" value="LexA/Signal peptidase"/>
    <property type="match status" value="1"/>
</dbReference>
<keyword evidence="4 5" id="KW-0472">Membrane</keyword>
<dbReference type="GO" id="GO:0009003">
    <property type="term" value="F:signal peptidase activity"/>
    <property type="evidence" value="ECO:0007669"/>
    <property type="project" value="UniProtKB-EC"/>
</dbReference>
<dbReference type="NCBIfam" id="TIGR02228">
    <property type="entry name" value="sigpep_I_arch"/>
    <property type="match status" value="1"/>
</dbReference>
<feature type="transmembrane region" description="Helical" evidence="5">
    <location>
        <begin position="26"/>
        <end position="48"/>
    </location>
</feature>
<dbReference type="GO" id="GO:0016020">
    <property type="term" value="C:membrane"/>
    <property type="evidence" value="ECO:0007669"/>
    <property type="project" value="UniProtKB-SubCell"/>
</dbReference>
<name>A0A8J8PAY6_9EURY</name>
<comment type="caution">
    <text evidence="6">The sequence shown here is derived from an EMBL/GenBank/DDBJ whole genome shotgun (WGS) entry which is preliminary data.</text>
</comment>
<keyword evidence="7" id="KW-1185">Reference proteome</keyword>
<dbReference type="RefSeq" id="WP_142978155.1">
    <property type="nucleotide sequence ID" value="NZ_RKLU01000001.1"/>
</dbReference>
<evidence type="ECO:0000256" key="1">
    <source>
        <dbReference type="ARBA" id="ARBA00004370"/>
    </source>
</evidence>
<sequence length="390" mass="41616">MSIGFLHTLLRTSVEHYTASMNLRSALSTVITVLLVVLVLSVLASQLFGFPPPVSYVSTDSMEPQLQPGDGFIGIPAPLAGDVSEGDVITYEAQIIGGGGLTTHRIVNETEEGYITKGDNNPFTDQEGDEPPVTNSQIKLVVVQIDGQIVKVPYVGLLAESFGAGLAALVGILNLKNVSSTNPGIIVGVTGMVLVIGSVVYDVFTDDKKRSMSRTARRSNVVDSRLILVAVLLVLSLPLLSITALPSGTDEIGIVSAERPQPSDRSVIEAGGSVESTMTVRNEQPVPMVIIVEGTSDDIEVYDQVLPAAPGERVTTKFRMWAPEETGSYVRGRSVSFYIHVLPAPVIGFLHSLHPLVALVTTTGVILSPVAVLFYLVVGFRQLSLREVSR</sequence>
<dbReference type="InterPro" id="IPR036286">
    <property type="entry name" value="LexA/Signal_pep-like_sf"/>
</dbReference>
<feature type="transmembrane region" description="Helical" evidence="5">
    <location>
        <begin position="225"/>
        <end position="245"/>
    </location>
</feature>
<keyword evidence="6" id="KW-0378">Hydrolase</keyword>
<evidence type="ECO:0000256" key="4">
    <source>
        <dbReference type="ARBA" id="ARBA00023136"/>
    </source>
</evidence>
<dbReference type="InterPro" id="IPR001733">
    <property type="entry name" value="Peptidase_S26B"/>
</dbReference>
<dbReference type="EMBL" id="RKLU01000001">
    <property type="protein sequence ID" value="TQQ83249.1"/>
    <property type="molecule type" value="Genomic_DNA"/>
</dbReference>